<dbReference type="Pfam" id="PF05173">
    <property type="entry name" value="DapB_C"/>
    <property type="match status" value="1"/>
</dbReference>
<name>A0A9E8M2D1_9BACI</name>
<feature type="domain" description="Dihydrodipicolinate reductase C-terminal" evidence="15">
    <location>
        <begin position="134"/>
        <end position="268"/>
    </location>
</feature>
<evidence type="ECO:0000256" key="8">
    <source>
        <dbReference type="ARBA" id="ARBA00023154"/>
    </source>
</evidence>
<sequence>MNKVIKIVVTGPRGKMGREAIRMITNTKQFQLVGVIDRNNNGKGLSEIVSMEDQGQDCSVFTDVNQCLRETKPDCLLELSVADAAYEHALAAIQFGVRPVIGTTGLSQEQLADIEREANENKIGCIVAPNFAIGAVLMMKFAEMAAKHFPDVEIIEMHHDEKVDAPSGTALKTAEMIQRQRQEKQQGHPKEIEKLSGVRGGDFDGMKIHSIRLPGLVAHQQVLFGSVGETLTIRHDSYNRTSFMTGVKKAVETVMHVDSYIYGLENILE</sequence>
<dbReference type="Pfam" id="PF01113">
    <property type="entry name" value="DapB_N"/>
    <property type="match status" value="1"/>
</dbReference>
<dbReference type="InterPro" id="IPR022663">
    <property type="entry name" value="DapB_C"/>
</dbReference>
<keyword evidence="6 13" id="KW-0560">Oxidoreductase</keyword>
<feature type="binding site" evidence="13">
    <location>
        <begin position="102"/>
        <end position="104"/>
    </location>
    <ligand>
        <name>NAD(+)</name>
        <dbReference type="ChEBI" id="CHEBI:57540"/>
    </ligand>
</feature>
<keyword evidence="7 13" id="KW-0520">NAD</keyword>
<dbReference type="AlphaFoldDB" id="A0A9E8M2D1"/>
<dbReference type="SUPFAM" id="SSF55347">
    <property type="entry name" value="Glyceraldehyde-3-phosphate dehydrogenase-like, C-terminal domain"/>
    <property type="match status" value="1"/>
</dbReference>
<evidence type="ECO:0000256" key="4">
    <source>
        <dbReference type="ARBA" id="ARBA00022857"/>
    </source>
</evidence>
<keyword evidence="5 13" id="KW-0220">Diaminopimelate biosynthesis</keyword>
<evidence type="ECO:0000256" key="13">
    <source>
        <dbReference type="HAMAP-Rule" id="MF_00102"/>
    </source>
</evidence>
<keyword evidence="2 13" id="KW-0963">Cytoplasm</keyword>
<feature type="active site" description="Proton donor" evidence="13">
    <location>
        <position position="162"/>
    </location>
</feature>
<dbReference type="GO" id="GO:0050661">
    <property type="term" value="F:NADP binding"/>
    <property type="evidence" value="ECO:0007669"/>
    <property type="project" value="UniProtKB-UniRule"/>
</dbReference>
<dbReference type="PANTHER" id="PTHR20836">
    <property type="entry name" value="DIHYDRODIPICOLINATE REDUCTASE"/>
    <property type="match status" value="1"/>
</dbReference>
<keyword evidence="3 13" id="KW-0028">Amino-acid biosynthesis</keyword>
<proteinExistence type="inferred from homology"/>
<feature type="binding site" evidence="13">
    <location>
        <position position="37"/>
    </location>
    <ligand>
        <name>NAD(+)</name>
        <dbReference type="ChEBI" id="CHEBI:57540"/>
    </ligand>
</feature>
<evidence type="ECO:0000256" key="10">
    <source>
        <dbReference type="ARBA" id="ARBA00038983"/>
    </source>
</evidence>
<dbReference type="GO" id="GO:0051287">
    <property type="term" value="F:NAD binding"/>
    <property type="evidence" value="ECO:0007669"/>
    <property type="project" value="UniProtKB-UniRule"/>
</dbReference>
<dbReference type="GO" id="GO:0019877">
    <property type="term" value="P:diaminopimelate biosynthetic process"/>
    <property type="evidence" value="ECO:0007669"/>
    <property type="project" value="UniProtKB-UniRule"/>
</dbReference>
<evidence type="ECO:0000256" key="7">
    <source>
        <dbReference type="ARBA" id="ARBA00023027"/>
    </source>
</evidence>
<dbReference type="KEGG" id="fhl:OE105_06490"/>
<evidence type="ECO:0000256" key="6">
    <source>
        <dbReference type="ARBA" id="ARBA00023002"/>
    </source>
</evidence>
<dbReference type="Proteomes" id="UP001164726">
    <property type="component" value="Chromosome"/>
</dbReference>
<feature type="binding site" evidence="13">
    <location>
        <position position="159"/>
    </location>
    <ligand>
        <name>(S)-2,3,4,5-tetrahydrodipicolinate</name>
        <dbReference type="ChEBI" id="CHEBI:16845"/>
    </ligand>
</feature>
<dbReference type="GO" id="GO:0008839">
    <property type="term" value="F:4-hydroxy-tetrahydrodipicolinate reductase"/>
    <property type="evidence" value="ECO:0007669"/>
    <property type="project" value="UniProtKB-UniRule"/>
</dbReference>
<dbReference type="Gene3D" id="3.40.50.720">
    <property type="entry name" value="NAD(P)-binding Rossmann-like Domain"/>
    <property type="match status" value="1"/>
</dbReference>
<evidence type="ECO:0000256" key="2">
    <source>
        <dbReference type="ARBA" id="ARBA00022490"/>
    </source>
</evidence>
<evidence type="ECO:0000256" key="11">
    <source>
        <dbReference type="ARBA" id="ARBA00049080"/>
    </source>
</evidence>
<evidence type="ECO:0000259" key="14">
    <source>
        <dbReference type="Pfam" id="PF01113"/>
    </source>
</evidence>
<evidence type="ECO:0000313" key="16">
    <source>
        <dbReference type="EMBL" id="WAA13745.1"/>
    </source>
</evidence>
<comment type="pathway">
    <text evidence="9 13">Amino-acid biosynthesis; L-lysine biosynthesis via DAP pathway; (S)-tetrahydrodipicolinate from L-aspartate: step 4/4.</text>
</comment>
<evidence type="ECO:0000313" key="17">
    <source>
        <dbReference type="Proteomes" id="UP001164726"/>
    </source>
</evidence>
<reference evidence="16" key="1">
    <citation type="submission" date="2022-09" db="EMBL/GenBank/DDBJ databases">
        <title>Complete Genomes of Fervidibacillus albus and Fervidibacillus halotolerans isolated from tidal flat sediments.</title>
        <authorList>
            <person name="Kwon K.K."/>
            <person name="Yang S.-H."/>
            <person name="Park M.J."/>
            <person name="Oh H.-M."/>
        </authorList>
    </citation>
    <scope>NUCLEOTIDE SEQUENCE</scope>
    <source>
        <strain evidence="16">MEBiC13594</strain>
    </source>
</reference>
<evidence type="ECO:0000256" key="5">
    <source>
        <dbReference type="ARBA" id="ARBA00022915"/>
    </source>
</evidence>
<feature type="binding site" evidence="13">
    <location>
        <begin position="168"/>
        <end position="169"/>
    </location>
    <ligand>
        <name>(S)-2,3,4,5-tetrahydrodipicolinate</name>
        <dbReference type="ChEBI" id="CHEBI:16845"/>
    </ligand>
</feature>
<feature type="active site" description="Proton donor/acceptor" evidence="13">
    <location>
        <position position="158"/>
    </location>
</feature>
<evidence type="ECO:0000256" key="1">
    <source>
        <dbReference type="ARBA" id="ARBA00006642"/>
    </source>
</evidence>
<protein>
    <recommendedName>
        <fullName evidence="10 13">4-hydroxy-tetrahydrodipicolinate reductase</fullName>
        <shortName evidence="13">HTPA reductase</shortName>
        <ecNumber evidence="10 13">1.17.1.8</ecNumber>
    </recommendedName>
</protein>
<comment type="catalytic activity">
    <reaction evidence="11 13">
        <text>(S)-2,3,4,5-tetrahydrodipicolinate + NADP(+) + H2O = (2S,4S)-4-hydroxy-2,3,4,5-tetrahydrodipicolinate + NADPH + H(+)</text>
        <dbReference type="Rhea" id="RHEA:35331"/>
        <dbReference type="ChEBI" id="CHEBI:15377"/>
        <dbReference type="ChEBI" id="CHEBI:15378"/>
        <dbReference type="ChEBI" id="CHEBI:16845"/>
        <dbReference type="ChEBI" id="CHEBI:57783"/>
        <dbReference type="ChEBI" id="CHEBI:58349"/>
        <dbReference type="ChEBI" id="CHEBI:67139"/>
        <dbReference type="EC" id="1.17.1.8"/>
    </reaction>
</comment>
<keyword evidence="4 13" id="KW-0521">NADP</keyword>
<feature type="binding site" evidence="13">
    <location>
        <begin position="11"/>
        <end position="16"/>
    </location>
    <ligand>
        <name>NAD(+)</name>
        <dbReference type="ChEBI" id="CHEBI:57540"/>
    </ligand>
</feature>
<comment type="function">
    <text evidence="13">Catalyzes the conversion of 4-hydroxy-tetrahydrodipicolinate (HTPA) to tetrahydrodipicolinate.</text>
</comment>
<dbReference type="Gene3D" id="3.30.360.10">
    <property type="entry name" value="Dihydrodipicolinate Reductase, domain 2"/>
    <property type="match status" value="1"/>
</dbReference>
<dbReference type="CDD" id="cd02274">
    <property type="entry name" value="DHDPR_N"/>
    <property type="match status" value="1"/>
</dbReference>
<dbReference type="PIRSF" id="PIRSF000161">
    <property type="entry name" value="DHPR"/>
    <property type="match status" value="1"/>
</dbReference>
<dbReference type="FunFam" id="3.30.360.10:FF:000009">
    <property type="entry name" value="4-hydroxy-tetrahydrodipicolinate reductase"/>
    <property type="match status" value="1"/>
</dbReference>
<organism evidence="16 17">
    <name type="scientific">Fervidibacillus halotolerans</name>
    <dbReference type="NCBI Taxonomy" id="2980027"/>
    <lineage>
        <taxon>Bacteria</taxon>
        <taxon>Bacillati</taxon>
        <taxon>Bacillota</taxon>
        <taxon>Bacilli</taxon>
        <taxon>Bacillales</taxon>
        <taxon>Bacillaceae</taxon>
        <taxon>Fervidibacillus</taxon>
    </lineage>
</organism>
<feature type="binding site" evidence="13">
    <location>
        <begin position="128"/>
        <end position="131"/>
    </location>
    <ligand>
        <name>NAD(+)</name>
        <dbReference type="ChEBI" id="CHEBI:57540"/>
    </ligand>
</feature>
<dbReference type="SUPFAM" id="SSF51735">
    <property type="entry name" value="NAD(P)-binding Rossmann-fold domains"/>
    <property type="match status" value="1"/>
</dbReference>
<dbReference type="NCBIfam" id="TIGR00036">
    <property type="entry name" value="dapB"/>
    <property type="match status" value="1"/>
</dbReference>
<dbReference type="GO" id="GO:0005829">
    <property type="term" value="C:cytosol"/>
    <property type="evidence" value="ECO:0007669"/>
    <property type="project" value="TreeGrafter"/>
</dbReference>
<comment type="subcellular location">
    <subcellularLocation>
        <location evidence="13">Cytoplasm</location>
    </subcellularLocation>
</comment>
<keyword evidence="8 13" id="KW-0457">Lysine biosynthesis</keyword>
<comment type="catalytic activity">
    <reaction evidence="12 13">
        <text>(S)-2,3,4,5-tetrahydrodipicolinate + NAD(+) + H2O = (2S,4S)-4-hydroxy-2,3,4,5-tetrahydrodipicolinate + NADH + H(+)</text>
        <dbReference type="Rhea" id="RHEA:35323"/>
        <dbReference type="ChEBI" id="CHEBI:15377"/>
        <dbReference type="ChEBI" id="CHEBI:15378"/>
        <dbReference type="ChEBI" id="CHEBI:16845"/>
        <dbReference type="ChEBI" id="CHEBI:57540"/>
        <dbReference type="ChEBI" id="CHEBI:57945"/>
        <dbReference type="ChEBI" id="CHEBI:67139"/>
        <dbReference type="EC" id="1.17.1.8"/>
    </reaction>
</comment>
<evidence type="ECO:0000259" key="15">
    <source>
        <dbReference type="Pfam" id="PF05173"/>
    </source>
</evidence>
<dbReference type="GO" id="GO:0016726">
    <property type="term" value="F:oxidoreductase activity, acting on CH or CH2 groups, NAD or NADP as acceptor"/>
    <property type="evidence" value="ECO:0007669"/>
    <property type="project" value="UniProtKB-UniRule"/>
</dbReference>
<dbReference type="EC" id="1.17.1.8" evidence="10 13"/>
<dbReference type="InterPro" id="IPR022664">
    <property type="entry name" value="DapB_N_CS"/>
</dbReference>
<evidence type="ECO:0000256" key="9">
    <source>
        <dbReference type="ARBA" id="ARBA00037922"/>
    </source>
</evidence>
<comment type="similarity">
    <text evidence="1 13">Belongs to the DapB family.</text>
</comment>
<comment type="caution">
    <text evidence="13">Was originally thought to be a dihydrodipicolinate reductase (DHDPR), catalyzing the conversion of dihydrodipicolinate to tetrahydrodipicolinate. However, it was shown in E.coli that the substrate of the enzymatic reaction is not dihydrodipicolinate (DHDP) but in fact (2S,4S)-4-hydroxy-2,3,4,5-tetrahydrodipicolinic acid (HTPA), the product released by the DapA-catalyzed reaction.</text>
</comment>
<dbReference type="HAMAP" id="MF_00102">
    <property type="entry name" value="DapB"/>
    <property type="match status" value="1"/>
</dbReference>
<evidence type="ECO:0000256" key="3">
    <source>
        <dbReference type="ARBA" id="ARBA00022605"/>
    </source>
</evidence>
<dbReference type="InterPro" id="IPR036291">
    <property type="entry name" value="NAD(P)-bd_dom_sf"/>
</dbReference>
<dbReference type="InterPro" id="IPR023940">
    <property type="entry name" value="DHDPR_bac"/>
</dbReference>
<accession>A0A9E8M2D1</accession>
<comment type="subunit">
    <text evidence="13">Homotetramer.</text>
</comment>
<evidence type="ECO:0000256" key="12">
    <source>
        <dbReference type="ARBA" id="ARBA00049396"/>
    </source>
</evidence>
<gene>
    <name evidence="13 16" type="primary">dapB</name>
    <name evidence="16" type="ORF">OE105_06490</name>
</gene>
<dbReference type="PANTHER" id="PTHR20836:SF0">
    <property type="entry name" value="4-HYDROXY-TETRAHYDRODIPICOLINATE REDUCTASE 1, CHLOROPLASTIC-RELATED"/>
    <property type="match status" value="1"/>
</dbReference>
<dbReference type="InterPro" id="IPR000846">
    <property type="entry name" value="DapB_N"/>
</dbReference>
<dbReference type="PROSITE" id="PS01298">
    <property type="entry name" value="DAPB"/>
    <property type="match status" value="1"/>
</dbReference>
<keyword evidence="17" id="KW-1185">Reference proteome</keyword>
<feature type="binding site" evidence="13">
    <location>
        <position position="38"/>
    </location>
    <ligand>
        <name>NADP(+)</name>
        <dbReference type="ChEBI" id="CHEBI:58349"/>
    </ligand>
</feature>
<dbReference type="RefSeq" id="WP_275421938.1">
    <property type="nucleotide sequence ID" value="NZ_CP106877.1"/>
</dbReference>
<dbReference type="GO" id="GO:0009089">
    <property type="term" value="P:lysine biosynthetic process via diaminopimelate"/>
    <property type="evidence" value="ECO:0007669"/>
    <property type="project" value="UniProtKB-UniRule"/>
</dbReference>
<dbReference type="EMBL" id="CP106877">
    <property type="protein sequence ID" value="WAA13745.1"/>
    <property type="molecule type" value="Genomic_DNA"/>
</dbReference>
<feature type="domain" description="Dihydrodipicolinate reductase N-terminal" evidence="14">
    <location>
        <begin position="5"/>
        <end position="131"/>
    </location>
</feature>